<sequence length="234" mass="23835">MIQQRKTIRKKDIVANFESNSGVNSGANSSAVASKAFDVNRLAVPFAKAFLFTVLISAATMAGALPIPGTPVPVTLQTLVLALAGLTLTWRQAVSSVLMYLAIGAAGMTVFAGGKSGVVAFAGPSVGFLVGFVFGVAVIALVKSALEGVVNAAMPEDSVAKKFARFGAYFAASVVGSLVIYAFGFVGQSLMMHLPVLAIAVASTGFIVGDIIKAAIASAACAGLYGAFKRNHNA</sequence>
<feature type="transmembrane region" description="Helical" evidence="2">
    <location>
        <begin position="49"/>
        <end position="68"/>
    </location>
</feature>
<dbReference type="AlphaFoldDB" id="A0A3E2CAV0"/>
<comment type="caution">
    <text evidence="3">The sequence shown here is derived from an EMBL/GenBank/DDBJ whole genome shotgun (WGS) entry which is preliminary data.</text>
</comment>
<dbReference type="GO" id="GO:0015225">
    <property type="term" value="F:biotin transmembrane transporter activity"/>
    <property type="evidence" value="ECO:0007669"/>
    <property type="project" value="InterPro"/>
</dbReference>
<keyword evidence="2" id="KW-1133">Transmembrane helix</keyword>
<organism evidence="3 4">
    <name type="scientific">Gardnerella vaginalis</name>
    <dbReference type="NCBI Taxonomy" id="2702"/>
    <lineage>
        <taxon>Bacteria</taxon>
        <taxon>Bacillati</taxon>
        <taxon>Actinomycetota</taxon>
        <taxon>Actinomycetes</taxon>
        <taxon>Bifidobacteriales</taxon>
        <taxon>Bifidobacteriaceae</taxon>
        <taxon>Gardnerella</taxon>
    </lineage>
</organism>
<evidence type="ECO:0000256" key="1">
    <source>
        <dbReference type="ARBA" id="ARBA00010692"/>
    </source>
</evidence>
<dbReference type="EMBL" id="NNRU01000003">
    <property type="protein sequence ID" value="RFT28920.1"/>
    <property type="molecule type" value="Genomic_DNA"/>
</dbReference>
<comment type="similarity">
    <text evidence="1">Belongs to the BioY family.</text>
</comment>
<protein>
    <submittedName>
        <fullName evidence="3">Biotin transporter BioY</fullName>
    </submittedName>
</protein>
<evidence type="ECO:0000313" key="4">
    <source>
        <dbReference type="Proteomes" id="UP000258379"/>
    </source>
</evidence>
<feature type="transmembrane region" description="Helical" evidence="2">
    <location>
        <begin position="120"/>
        <end position="142"/>
    </location>
</feature>
<feature type="transmembrane region" description="Helical" evidence="2">
    <location>
        <begin position="163"/>
        <end position="184"/>
    </location>
</feature>
<feature type="transmembrane region" description="Helical" evidence="2">
    <location>
        <begin position="97"/>
        <end position="114"/>
    </location>
</feature>
<evidence type="ECO:0000256" key="2">
    <source>
        <dbReference type="SAM" id="Phobius"/>
    </source>
</evidence>
<dbReference type="Gene3D" id="1.10.1760.20">
    <property type="match status" value="1"/>
</dbReference>
<dbReference type="GO" id="GO:0005886">
    <property type="term" value="C:plasma membrane"/>
    <property type="evidence" value="ECO:0007669"/>
    <property type="project" value="InterPro"/>
</dbReference>
<dbReference type="Pfam" id="PF02632">
    <property type="entry name" value="BioY"/>
    <property type="match status" value="1"/>
</dbReference>
<name>A0A3E2CAV0_GARVA</name>
<dbReference type="InterPro" id="IPR003784">
    <property type="entry name" value="BioY"/>
</dbReference>
<gene>
    <name evidence="3" type="ORF">CG405_03815</name>
</gene>
<keyword evidence="2" id="KW-0812">Transmembrane</keyword>
<feature type="transmembrane region" description="Helical" evidence="2">
    <location>
        <begin position="74"/>
        <end position="90"/>
    </location>
</feature>
<feature type="transmembrane region" description="Helical" evidence="2">
    <location>
        <begin position="196"/>
        <end position="228"/>
    </location>
</feature>
<proteinExistence type="inferred from homology"/>
<reference evidence="3 4" key="1">
    <citation type="submission" date="2017-07" db="EMBL/GenBank/DDBJ databases">
        <title>A comparative genomics approach to explaining the enigmatic role of Gardnerella vaginalis in the vaginal microbiome.</title>
        <authorList>
            <person name="Vancuren S.J."/>
            <person name="Hill J.E."/>
        </authorList>
    </citation>
    <scope>NUCLEOTIDE SEQUENCE [LARGE SCALE GENOMIC DNA]</scope>
    <source>
        <strain evidence="3 4">WP023</strain>
    </source>
</reference>
<keyword evidence="2" id="KW-0472">Membrane</keyword>
<evidence type="ECO:0000313" key="3">
    <source>
        <dbReference type="EMBL" id="RFT28920.1"/>
    </source>
</evidence>
<dbReference type="Proteomes" id="UP000258379">
    <property type="component" value="Unassembled WGS sequence"/>
</dbReference>
<dbReference type="PANTHER" id="PTHR34295">
    <property type="entry name" value="BIOTIN TRANSPORTER BIOY"/>
    <property type="match status" value="1"/>
</dbReference>
<accession>A0A3E2CAV0</accession>
<dbReference type="PANTHER" id="PTHR34295:SF1">
    <property type="entry name" value="BIOTIN TRANSPORTER BIOY"/>
    <property type="match status" value="1"/>
</dbReference>